<dbReference type="PANTHER" id="PTHR37298:SF1">
    <property type="entry name" value="UPF0111 PROTEIN YKAA"/>
    <property type="match status" value="1"/>
</dbReference>
<protein>
    <submittedName>
        <fullName evidence="2">DUF47 family protein</fullName>
    </submittedName>
</protein>
<dbReference type="KEGG" id="ssin:G7078_07025"/>
<sequence>MFEAHAATLVAAAEALQALSEDGGSTERSLKVIQDREHEADDIIREVLHTVRLTFLTPFDRGAITDLIGAMDDAIDEMLTAARAIDLYDLRQLRPEMKEIVVLIVEAAMVTNKAIPLLRNVGKNGKDLHELTARLVELEGQADEIHAAGLKRAFQEYSQSGPLQFAVAREVFKNLERVTDAFEDVANEIDGIVIDHS</sequence>
<accession>A0A6G7ZQY0</accession>
<dbReference type="PANTHER" id="PTHR37298">
    <property type="entry name" value="UPF0111 PROTEIN YKAA"/>
    <property type="match status" value="1"/>
</dbReference>
<dbReference type="AlphaFoldDB" id="A0A6G7ZQY0"/>
<dbReference type="Pfam" id="PF01865">
    <property type="entry name" value="PhoU_div"/>
    <property type="match status" value="1"/>
</dbReference>
<evidence type="ECO:0000256" key="1">
    <source>
        <dbReference type="ARBA" id="ARBA00008591"/>
    </source>
</evidence>
<evidence type="ECO:0000313" key="2">
    <source>
        <dbReference type="EMBL" id="QIL03338.1"/>
    </source>
</evidence>
<dbReference type="InterPro" id="IPR052912">
    <property type="entry name" value="UPF0111_domain"/>
</dbReference>
<reference evidence="2 3" key="1">
    <citation type="submission" date="2020-03" db="EMBL/GenBank/DDBJ databases">
        <title>Sphingomonas sp. nov., isolated from fish.</title>
        <authorList>
            <person name="Hyun D.-W."/>
            <person name="Bae J.-W."/>
        </authorList>
    </citation>
    <scope>NUCLEOTIDE SEQUENCE [LARGE SCALE GENOMIC DNA]</scope>
    <source>
        <strain evidence="2 3">HDW15C</strain>
    </source>
</reference>
<dbReference type="InterPro" id="IPR038078">
    <property type="entry name" value="PhoU-like_sf"/>
</dbReference>
<evidence type="ECO:0000313" key="3">
    <source>
        <dbReference type="Proteomes" id="UP000502502"/>
    </source>
</evidence>
<organism evidence="2 3">
    <name type="scientific">Sphingomonas sinipercae</name>
    <dbReference type="NCBI Taxonomy" id="2714944"/>
    <lineage>
        <taxon>Bacteria</taxon>
        <taxon>Pseudomonadati</taxon>
        <taxon>Pseudomonadota</taxon>
        <taxon>Alphaproteobacteria</taxon>
        <taxon>Sphingomonadales</taxon>
        <taxon>Sphingomonadaceae</taxon>
        <taxon>Sphingomonas</taxon>
    </lineage>
</organism>
<dbReference type="Gene3D" id="1.20.58.220">
    <property type="entry name" value="Phosphate transport system protein phou homolog 2, domain 2"/>
    <property type="match status" value="1"/>
</dbReference>
<gene>
    <name evidence="2" type="ORF">G7078_07025</name>
</gene>
<dbReference type="InterPro" id="IPR018445">
    <property type="entry name" value="Put_Phosphate_transp_reg"/>
</dbReference>
<dbReference type="Proteomes" id="UP000502502">
    <property type="component" value="Chromosome"/>
</dbReference>
<dbReference type="EMBL" id="CP049871">
    <property type="protein sequence ID" value="QIL03338.1"/>
    <property type="molecule type" value="Genomic_DNA"/>
</dbReference>
<keyword evidence="3" id="KW-1185">Reference proteome</keyword>
<comment type="similarity">
    <text evidence="1">Belongs to the UPF0111 family.</text>
</comment>
<name>A0A6G7ZQY0_9SPHN</name>
<proteinExistence type="inferred from homology"/>